<dbReference type="InterPro" id="IPR015946">
    <property type="entry name" value="KH_dom-like_a/b"/>
</dbReference>
<dbReference type="GO" id="GO:0006979">
    <property type="term" value="P:response to oxidative stress"/>
    <property type="evidence" value="ECO:0007669"/>
    <property type="project" value="InterPro"/>
</dbReference>
<name>A0A6L6IZG1_9RHOB</name>
<dbReference type="InterPro" id="IPR003718">
    <property type="entry name" value="OsmC/Ohr_fam"/>
</dbReference>
<dbReference type="EMBL" id="WMII01000007">
    <property type="protein sequence ID" value="MTH64450.1"/>
    <property type="molecule type" value="Genomic_DNA"/>
</dbReference>
<dbReference type="AlphaFoldDB" id="A0A6L6IZG1"/>
<dbReference type="SUPFAM" id="SSF82784">
    <property type="entry name" value="OsmC-like"/>
    <property type="match status" value="1"/>
</dbReference>
<dbReference type="PANTHER" id="PTHR42830">
    <property type="entry name" value="OSMOTICALLY INDUCIBLE FAMILY PROTEIN"/>
    <property type="match status" value="1"/>
</dbReference>
<proteinExistence type="predicted"/>
<gene>
    <name evidence="1" type="ORF">GL284_09205</name>
</gene>
<reference evidence="1 2" key="1">
    <citation type="submission" date="2019-11" db="EMBL/GenBank/DDBJ databases">
        <authorList>
            <person name="Dong K."/>
        </authorList>
    </citation>
    <scope>NUCLEOTIDE SEQUENCE [LARGE SCALE GENOMIC DNA]</scope>
    <source>
        <strain evidence="1 2">DK608</strain>
    </source>
</reference>
<accession>A0A6L6IZG1</accession>
<protein>
    <submittedName>
        <fullName evidence="1">OsmC family peroxiredoxin</fullName>
    </submittedName>
</protein>
<evidence type="ECO:0000313" key="1">
    <source>
        <dbReference type="EMBL" id="MTH64450.1"/>
    </source>
</evidence>
<dbReference type="PANTHER" id="PTHR42830:SF1">
    <property type="entry name" value="OSMOTICALLY INDUCIBLE FAMILY PROTEIN"/>
    <property type="match status" value="1"/>
</dbReference>
<dbReference type="NCBIfam" id="TIGR03562">
    <property type="entry name" value="osmo_induc_OsmC"/>
    <property type="match status" value="1"/>
</dbReference>
<sequence length="140" mass="14494">MIVNHGSAKWEGGLKDGKGLVSTKSGALSDVPYGFKQRFEDQPGTNPEELIGAAHAACFSMALSMILEGKGITDVKIETTSKIGLDKDGDGFAIKSAALTAKVSGTGDKAVIEEAAKAAEQNCPISKVLNADITLDLTVV</sequence>
<dbReference type="Pfam" id="PF02566">
    <property type="entry name" value="OsmC"/>
    <property type="match status" value="1"/>
</dbReference>
<dbReference type="RefSeq" id="WP_155044309.1">
    <property type="nucleotide sequence ID" value="NZ_WMIH01000007.1"/>
</dbReference>
<dbReference type="InterPro" id="IPR052707">
    <property type="entry name" value="OsmC_Ohr_Peroxiredoxin"/>
</dbReference>
<dbReference type="GO" id="GO:0004601">
    <property type="term" value="F:peroxidase activity"/>
    <property type="evidence" value="ECO:0007669"/>
    <property type="project" value="InterPro"/>
</dbReference>
<dbReference type="InterPro" id="IPR019904">
    <property type="entry name" value="Peroxiredoxin_OsmC"/>
</dbReference>
<evidence type="ECO:0000313" key="2">
    <source>
        <dbReference type="Proteomes" id="UP000478740"/>
    </source>
</evidence>
<organism evidence="1 2">
    <name type="scientific">Paracoccus shanxieyensis</name>
    <dbReference type="NCBI Taxonomy" id="2675752"/>
    <lineage>
        <taxon>Bacteria</taxon>
        <taxon>Pseudomonadati</taxon>
        <taxon>Pseudomonadota</taxon>
        <taxon>Alphaproteobacteria</taxon>
        <taxon>Rhodobacterales</taxon>
        <taxon>Paracoccaceae</taxon>
        <taxon>Paracoccus</taxon>
    </lineage>
</organism>
<keyword evidence="2" id="KW-1185">Reference proteome</keyword>
<comment type="caution">
    <text evidence="1">The sequence shown here is derived from an EMBL/GenBank/DDBJ whole genome shotgun (WGS) entry which is preliminary data.</text>
</comment>
<dbReference type="Proteomes" id="UP000478740">
    <property type="component" value="Unassembled WGS sequence"/>
</dbReference>
<dbReference type="InterPro" id="IPR036102">
    <property type="entry name" value="OsmC/Ohrsf"/>
</dbReference>
<dbReference type="Gene3D" id="3.30.300.20">
    <property type="match status" value="1"/>
</dbReference>